<dbReference type="InterPro" id="IPR053038">
    <property type="entry name" value="RLP_Defense"/>
</dbReference>
<gene>
    <name evidence="5" type="ORF">CTEN210_06346</name>
</gene>
<evidence type="ECO:0000256" key="4">
    <source>
        <dbReference type="SAM" id="Phobius"/>
    </source>
</evidence>
<dbReference type="FunFam" id="3.80.10.10:FF:000041">
    <property type="entry name" value="LRR receptor-like serine/threonine-protein kinase ERECTA"/>
    <property type="match status" value="1"/>
</dbReference>
<dbReference type="InterPro" id="IPR001611">
    <property type="entry name" value="Leu-rich_rpt"/>
</dbReference>
<keyword evidence="4" id="KW-0472">Membrane</keyword>
<evidence type="ECO:0000256" key="1">
    <source>
        <dbReference type="ARBA" id="ARBA00022614"/>
    </source>
</evidence>
<keyword evidence="4" id="KW-0812">Transmembrane</keyword>
<dbReference type="Pfam" id="PF00560">
    <property type="entry name" value="LRR_1"/>
    <property type="match status" value="2"/>
</dbReference>
<evidence type="ECO:0000313" key="5">
    <source>
        <dbReference type="EMBL" id="GFH49870.1"/>
    </source>
</evidence>
<feature type="region of interest" description="Disordered" evidence="3">
    <location>
        <begin position="23"/>
        <end position="52"/>
    </location>
</feature>
<organism evidence="5 6">
    <name type="scientific">Chaetoceros tenuissimus</name>
    <dbReference type="NCBI Taxonomy" id="426638"/>
    <lineage>
        <taxon>Eukaryota</taxon>
        <taxon>Sar</taxon>
        <taxon>Stramenopiles</taxon>
        <taxon>Ochrophyta</taxon>
        <taxon>Bacillariophyta</taxon>
        <taxon>Coscinodiscophyceae</taxon>
        <taxon>Chaetocerotophycidae</taxon>
        <taxon>Chaetocerotales</taxon>
        <taxon>Chaetocerotaceae</taxon>
        <taxon>Chaetoceros</taxon>
    </lineage>
</organism>
<keyword evidence="1" id="KW-0433">Leucine-rich repeat</keyword>
<dbReference type="AlphaFoldDB" id="A0AAD3CRS5"/>
<evidence type="ECO:0000256" key="3">
    <source>
        <dbReference type="SAM" id="MobiDB-lite"/>
    </source>
</evidence>
<reference evidence="5 6" key="1">
    <citation type="journal article" date="2021" name="Sci. Rep.">
        <title>The genome of the diatom Chaetoceros tenuissimus carries an ancient integrated fragment of an extant virus.</title>
        <authorList>
            <person name="Hongo Y."/>
            <person name="Kimura K."/>
            <person name="Takaki Y."/>
            <person name="Yoshida Y."/>
            <person name="Baba S."/>
            <person name="Kobayashi G."/>
            <person name="Nagasaki K."/>
            <person name="Hano T."/>
            <person name="Tomaru Y."/>
        </authorList>
    </citation>
    <scope>NUCLEOTIDE SEQUENCE [LARGE SCALE GENOMIC DNA]</scope>
    <source>
        <strain evidence="5 6">NIES-3715</strain>
    </source>
</reference>
<dbReference type="Proteomes" id="UP001054902">
    <property type="component" value="Unassembled WGS sequence"/>
</dbReference>
<comment type="caution">
    <text evidence="5">The sequence shown here is derived from an EMBL/GenBank/DDBJ whole genome shotgun (WGS) entry which is preliminary data.</text>
</comment>
<keyword evidence="2" id="KW-0677">Repeat</keyword>
<dbReference type="SUPFAM" id="SSF52058">
    <property type="entry name" value="L domain-like"/>
    <property type="match status" value="1"/>
</dbReference>
<feature type="transmembrane region" description="Helical" evidence="4">
    <location>
        <begin position="100"/>
        <end position="123"/>
    </location>
</feature>
<dbReference type="SMART" id="SM00369">
    <property type="entry name" value="LRR_TYP"/>
    <property type="match status" value="5"/>
</dbReference>
<dbReference type="EMBL" id="BLLK01000038">
    <property type="protein sequence ID" value="GFH49870.1"/>
    <property type="molecule type" value="Genomic_DNA"/>
</dbReference>
<keyword evidence="4" id="KW-1133">Transmembrane helix</keyword>
<evidence type="ECO:0000256" key="2">
    <source>
        <dbReference type="ARBA" id="ARBA00022737"/>
    </source>
</evidence>
<dbReference type="InterPro" id="IPR032675">
    <property type="entry name" value="LRR_dom_sf"/>
</dbReference>
<keyword evidence="6" id="KW-1185">Reference proteome</keyword>
<name>A0AAD3CRS5_9STRA</name>
<evidence type="ECO:0008006" key="7">
    <source>
        <dbReference type="Google" id="ProtNLM"/>
    </source>
</evidence>
<dbReference type="PANTHER" id="PTHR48064">
    <property type="entry name" value="OS01G0750400 PROTEIN"/>
    <property type="match status" value="1"/>
</dbReference>
<accession>A0AAD3CRS5</accession>
<evidence type="ECO:0000313" key="6">
    <source>
        <dbReference type="Proteomes" id="UP001054902"/>
    </source>
</evidence>
<feature type="compositionally biased region" description="Polar residues" evidence="3">
    <location>
        <begin position="31"/>
        <end position="52"/>
    </location>
</feature>
<dbReference type="PANTHER" id="PTHR48064:SF6">
    <property type="entry name" value="RECEPTOR-LIKE PROTEIN KINASE 2"/>
    <property type="match status" value="1"/>
</dbReference>
<dbReference type="InterPro" id="IPR003591">
    <property type="entry name" value="Leu-rich_rpt_typical-subtyp"/>
</dbReference>
<protein>
    <recommendedName>
        <fullName evidence="7">L domain-like protein</fullName>
    </recommendedName>
</protein>
<sequence>MESNNGPPFATSWTTSQNVSVDYGGSEFESSKSLNTGETNIPTSTSHNNLLENQSGRAIQAYTIDSDDESDTSEVSALQIAVLPTSTENAQKARSKLRRYMIISVVLLIVISAAIMIPIYIFVLKPKPPGISERPSMVPSVAPSFSPTQILYAEYIDKISQISKATLMNIPGTPQYQAMRWLYHHDPAGRRDINDPRLFQRYISAVFYYSTSNGRGWYDCFKSDSACTTGSKKSWLSSWDECEWYGFEKCNEEGLVTKFVILKNQNGVGNTPHGNGLDGTLPDEFGYLTSLEELQIDRNPLLVSNIPSSFRNLKRLRKLSLAFNNLQAPWHEGLLDEMNDLVGLYLGWNDFNMTLPIDIARRTTLMSIDLGGNHLYGTIPKKYGQLSSLTILDFDNNNLTGELPLELFPTDGNTGLSSLKRLDLKKNNLNGTLSFLGNLLTLEELYLSNNNFSGAIPPSFENIGAKSDNPKVIALDGNSLSGIIPAELGSINNLVSLNLTSNVFDEQELPQEICDLNPSTSELREVYVDCNTISCSCCDSTCNNII</sequence>
<dbReference type="Gene3D" id="3.80.10.10">
    <property type="entry name" value="Ribonuclease Inhibitor"/>
    <property type="match status" value="3"/>
</dbReference>
<proteinExistence type="predicted"/>